<evidence type="ECO:0000313" key="11">
    <source>
        <dbReference type="EMBL" id="NYT48497.1"/>
    </source>
</evidence>
<comment type="cofactor">
    <cofactor evidence="10">
        <name>Mg(2+)</name>
        <dbReference type="ChEBI" id="CHEBI:18420"/>
    </cofactor>
</comment>
<dbReference type="GO" id="GO:0046872">
    <property type="term" value="F:metal ion binding"/>
    <property type="evidence" value="ECO:0007669"/>
    <property type="project" value="UniProtKB-KW"/>
</dbReference>
<evidence type="ECO:0000256" key="7">
    <source>
        <dbReference type="PIRNR" id="PIRNR004682"/>
    </source>
</evidence>
<dbReference type="Proteomes" id="UP000559809">
    <property type="component" value="Unassembled WGS sequence"/>
</dbReference>
<evidence type="ECO:0000256" key="1">
    <source>
        <dbReference type="ARBA" id="ARBA00004496"/>
    </source>
</evidence>
<comment type="similarity">
    <text evidence="7">Belongs to the gmhB family.</text>
</comment>
<dbReference type="InterPro" id="IPR023214">
    <property type="entry name" value="HAD_sf"/>
</dbReference>
<dbReference type="PANTHER" id="PTHR42891">
    <property type="entry name" value="D-GLYCERO-BETA-D-MANNO-HEPTOSE-1,7-BISPHOSPHATE 7-PHOSPHATASE"/>
    <property type="match status" value="1"/>
</dbReference>
<evidence type="ECO:0000256" key="5">
    <source>
        <dbReference type="ARBA" id="ARBA00023277"/>
    </source>
</evidence>
<dbReference type="PANTHER" id="PTHR42891:SF1">
    <property type="entry name" value="D-GLYCERO-BETA-D-MANNO-HEPTOSE-1,7-BISPHOSPHATE 7-PHOSPHATASE"/>
    <property type="match status" value="1"/>
</dbReference>
<feature type="binding site" evidence="10">
    <location>
        <position position="91"/>
    </location>
    <ligand>
        <name>Zn(2+)</name>
        <dbReference type="ChEBI" id="CHEBI:29105"/>
    </ligand>
</feature>
<organism evidence="11 12">
    <name type="scientific">Parapusillimonas granuli</name>
    <dbReference type="NCBI Taxonomy" id="380911"/>
    <lineage>
        <taxon>Bacteria</taxon>
        <taxon>Pseudomonadati</taxon>
        <taxon>Pseudomonadota</taxon>
        <taxon>Betaproteobacteria</taxon>
        <taxon>Burkholderiales</taxon>
        <taxon>Alcaligenaceae</taxon>
        <taxon>Parapusillimonas</taxon>
    </lineage>
</organism>
<evidence type="ECO:0000313" key="12">
    <source>
        <dbReference type="Proteomes" id="UP000559809"/>
    </source>
</evidence>
<comment type="cofactor">
    <cofactor evidence="10">
        <name>Zn(2+)</name>
        <dbReference type="ChEBI" id="CHEBI:29105"/>
    </cofactor>
</comment>
<keyword evidence="4 7" id="KW-0378">Hydrolase</keyword>
<dbReference type="GO" id="GO:0005975">
    <property type="term" value="P:carbohydrate metabolic process"/>
    <property type="evidence" value="ECO:0007669"/>
    <property type="project" value="InterPro"/>
</dbReference>
<feature type="binding site" evidence="10">
    <location>
        <position position="10"/>
    </location>
    <ligand>
        <name>Mg(2+)</name>
        <dbReference type="ChEBI" id="CHEBI:18420"/>
    </ligand>
</feature>
<feature type="binding site" evidence="10">
    <location>
        <position position="108"/>
    </location>
    <ligand>
        <name>Zn(2+)</name>
        <dbReference type="ChEBI" id="CHEBI:29105"/>
    </ligand>
</feature>
<dbReference type="EC" id="3.1.3.-" evidence="7"/>
<dbReference type="InterPro" id="IPR004446">
    <property type="entry name" value="Heptose_bisP_phosphatase"/>
</dbReference>
<dbReference type="PIRSF" id="PIRSF004682">
    <property type="entry name" value="GmhB"/>
    <property type="match status" value="1"/>
</dbReference>
<dbReference type="AlphaFoldDB" id="A0A853FWG7"/>
<accession>A0A853FWG7</accession>
<feature type="binding site" evidence="10">
    <location>
        <position position="135"/>
    </location>
    <ligand>
        <name>Mg(2+)</name>
        <dbReference type="ChEBI" id="CHEBI:18420"/>
    </ligand>
</feature>
<dbReference type="RefSeq" id="WP_180153796.1">
    <property type="nucleotide sequence ID" value="NZ_JACCEM010000002.1"/>
</dbReference>
<dbReference type="InterPro" id="IPR006543">
    <property type="entry name" value="Histidinol-phos"/>
</dbReference>
<feature type="binding site" evidence="10">
    <location>
        <position position="93"/>
    </location>
    <ligand>
        <name>Zn(2+)</name>
        <dbReference type="ChEBI" id="CHEBI:29105"/>
    </ligand>
</feature>
<keyword evidence="3 10" id="KW-0479">Metal-binding</keyword>
<keyword evidence="10" id="KW-0862">Zinc</keyword>
<gene>
    <name evidence="11" type="ORF">H0A72_04150</name>
</gene>
<evidence type="ECO:0000256" key="10">
    <source>
        <dbReference type="PIRSR" id="PIRSR004682-4"/>
    </source>
</evidence>
<evidence type="ECO:0000256" key="9">
    <source>
        <dbReference type="PIRSR" id="PIRSR004682-3"/>
    </source>
</evidence>
<evidence type="ECO:0000256" key="4">
    <source>
        <dbReference type="ARBA" id="ARBA00022801"/>
    </source>
</evidence>
<dbReference type="GO" id="GO:0016791">
    <property type="term" value="F:phosphatase activity"/>
    <property type="evidence" value="ECO:0007669"/>
    <property type="project" value="InterPro"/>
</dbReference>
<feature type="site" description="Contributes to substrate recognition" evidence="9">
    <location>
        <position position="109"/>
    </location>
</feature>
<dbReference type="EMBL" id="JACCEM010000002">
    <property type="protein sequence ID" value="NYT48497.1"/>
    <property type="molecule type" value="Genomic_DNA"/>
</dbReference>
<dbReference type="SUPFAM" id="SSF56784">
    <property type="entry name" value="HAD-like"/>
    <property type="match status" value="1"/>
</dbReference>
<keyword evidence="2 7" id="KW-0963">Cytoplasm</keyword>
<feature type="site" description="Stabilizes the phosphoryl group" evidence="9">
    <location>
        <position position="52"/>
    </location>
</feature>
<dbReference type="GO" id="GO:0005737">
    <property type="term" value="C:cytoplasm"/>
    <property type="evidence" value="ECO:0007669"/>
    <property type="project" value="UniProtKB-SubCell"/>
</dbReference>
<dbReference type="Gene3D" id="3.40.50.1000">
    <property type="entry name" value="HAD superfamily/HAD-like"/>
    <property type="match status" value="1"/>
</dbReference>
<feature type="binding site" evidence="10">
    <location>
        <position position="12"/>
    </location>
    <ligand>
        <name>Mg(2+)</name>
        <dbReference type="ChEBI" id="CHEBI:18420"/>
    </ligand>
</feature>
<feature type="binding site" evidence="10">
    <location>
        <position position="106"/>
    </location>
    <ligand>
        <name>Zn(2+)</name>
        <dbReference type="ChEBI" id="CHEBI:29105"/>
    </ligand>
</feature>
<proteinExistence type="inferred from homology"/>
<comment type="caution">
    <text evidence="11">The sequence shown here is derived from an EMBL/GenBank/DDBJ whole genome shotgun (WGS) entry which is preliminary data.</text>
</comment>
<dbReference type="NCBIfam" id="TIGR01656">
    <property type="entry name" value="Histidinol-ppas"/>
    <property type="match status" value="1"/>
</dbReference>
<evidence type="ECO:0000256" key="8">
    <source>
        <dbReference type="PIRSR" id="PIRSR004682-1"/>
    </source>
</evidence>
<evidence type="ECO:0000256" key="2">
    <source>
        <dbReference type="ARBA" id="ARBA00022490"/>
    </source>
</evidence>
<keyword evidence="5 7" id="KW-0119">Carbohydrate metabolism</keyword>
<dbReference type="InterPro" id="IPR006549">
    <property type="entry name" value="HAD-SF_hydro_IIIA"/>
</dbReference>
<keyword evidence="10" id="KW-0460">Magnesium</keyword>
<protein>
    <recommendedName>
        <fullName evidence="6 7">D,D-heptose 1,7-bisphosphate phosphatase</fullName>
        <ecNumber evidence="7">3.1.3.-</ecNumber>
    </recommendedName>
</protein>
<feature type="active site" description="Nucleophile" evidence="8">
    <location>
        <position position="10"/>
    </location>
</feature>
<keyword evidence="12" id="KW-1185">Reference proteome</keyword>
<comment type="subcellular location">
    <subcellularLocation>
        <location evidence="1 7">Cytoplasm</location>
    </subcellularLocation>
</comment>
<evidence type="ECO:0000256" key="6">
    <source>
        <dbReference type="ARBA" id="ARBA00031828"/>
    </source>
</evidence>
<dbReference type="Pfam" id="PF13242">
    <property type="entry name" value="Hydrolase_like"/>
    <property type="match status" value="1"/>
</dbReference>
<feature type="site" description="Contributes to substrate recognition" evidence="9">
    <location>
        <position position="110"/>
    </location>
</feature>
<sequence length="195" mass="20926">MALRPAVFLDKDGTVLQDIPYNVDPARMAFAPGAREGVARLAVLGLPLIIITNQPGIALGMFGAEALRAVRRRLARMFEEEGAALAGFHYCPHLPGGALPAYAVSCACRKPAPGLLLAAAERHRIDLGRSWFVGDILDDIEAGRRAGCRTVLIDNGNETEWKPGEWRVPHRRAPDLAAASRIVAASFEPAEGARA</sequence>
<dbReference type="NCBIfam" id="TIGR01662">
    <property type="entry name" value="HAD-SF-IIIA"/>
    <property type="match status" value="1"/>
</dbReference>
<reference evidence="11 12" key="1">
    <citation type="submission" date="2020-07" db="EMBL/GenBank/DDBJ databases">
        <title>Taxonomic revisions and descriptions of new bacterial species based on genomic comparisons in the high-G+C-content subgroup of the family Alcaligenaceae.</title>
        <authorList>
            <person name="Szabo A."/>
            <person name="Felfoldi T."/>
        </authorList>
    </citation>
    <scope>NUCLEOTIDE SEQUENCE [LARGE SCALE GENOMIC DNA]</scope>
    <source>
        <strain evidence="11 12">LMG 24012</strain>
    </source>
</reference>
<evidence type="ECO:0000256" key="3">
    <source>
        <dbReference type="ARBA" id="ARBA00022723"/>
    </source>
</evidence>
<name>A0A853FWG7_9BURK</name>
<feature type="active site" description="Proton donor" evidence="8">
    <location>
        <position position="12"/>
    </location>
</feature>
<dbReference type="InterPro" id="IPR036412">
    <property type="entry name" value="HAD-like_sf"/>
</dbReference>